<feature type="region of interest" description="Disordered" evidence="1">
    <location>
        <begin position="209"/>
        <end position="228"/>
    </location>
</feature>
<dbReference type="EMBL" id="KN881931">
    <property type="protein sequence ID" value="KIY47594.1"/>
    <property type="molecule type" value="Genomic_DNA"/>
</dbReference>
<sequence>MPSKRFDPASDRATLEQAIQMAQFFGGGSRDYNAREIMQHDSSGGHFLAHRAEDGQLYRDEAERIEAESLLHNDAMHGRRRQSHDWVSFGGRRGSASTTGSNDDIGPQVQEFPTATGITFHVRSRDMIHRTPVPMPRGRDRPRGVPVTLSPSYKPTVYVDSDVARRDFFNASPFTPKPVQYAPSHVYSAPATPHMYHAAVPVMPAPPRRGSVPNVPSSMPSKEHKRSTMSIKAVFGGRKH</sequence>
<proteinExistence type="predicted"/>
<evidence type="ECO:0008006" key="4">
    <source>
        <dbReference type="Google" id="ProtNLM"/>
    </source>
</evidence>
<reference evidence="2 3" key="1">
    <citation type="journal article" date="2015" name="Fungal Genet. Biol.">
        <title>Evolution of novel wood decay mechanisms in Agaricales revealed by the genome sequences of Fistulina hepatica and Cylindrobasidium torrendii.</title>
        <authorList>
            <person name="Floudas D."/>
            <person name="Held B.W."/>
            <person name="Riley R."/>
            <person name="Nagy L.G."/>
            <person name="Koehler G."/>
            <person name="Ransdell A.S."/>
            <person name="Younus H."/>
            <person name="Chow J."/>
            <person name="Chiniquy J."/>
            <person name="Lipzen A."/>
            <person name="Tritt A."/>
            <person name="Sun H."/>
            <person name="Haridas S."/>
            <person name="LaButti K."/>
            <person name="Ohm R.A."/>
            <person name="Kues U."/>
            <person name="Blanchette R.A."/>
            <person name="Grigoriev I.V."/>
            <person name="Minto R.E."/>
            <person name="Hibbett D.S."/>
        </authorList>
    </citation>
    <scope>NUCLEOTIDE SEQUENCE [LARGE SCALE GENOMIC DNA]</scope>
    <source>
        <strain evidence="2 3">ATCC 64428</strain>
    </source>
</reference>
<feature type="region of interest" description="Disordered" evidence="1">
    <location>
        <begin position="82"/>
        <end position="109"/>
    </location>
</feature>
<evidence type="ECO:0000313" key="2">
    <source>
        <dbReference type="EMBL" id="KIY47594.1"/>
    </source>
</evidence>
<keyword evidence="3" id="KW-1185">Reference proteome</keyword>
<name>A0A0D7AB00_9AGAR</name>
<accession>A0A0D7AB00</accession>
<evidence type="ECO:0000256" key="1">
    <source>
        <dbReference type="SAM" id="MobiDB-lite"/>
    </source>
</evidence>
<evidence type="ECO:0000313" key="3">
    <source>
        <dbReference type="Proteomes" id="UP000054144"/>
    </source>
</evidence>
<dbReference type="AlphaFoldDB" id="A0A0D7AB00"/>
<feature type="compositionally biased region" description="Low complexity" evidence="1">
    <location>
        <begin position="88"/>
        <end position="101"/>
    </location>
</feature>
<organism evidence="2 3">
    <name type="scientific">Fistulina hepatica ATCC 64428</name>
    <dbReference type="NCBI Taxonomy" id="1128425"/>
    <lineage>
        <taxon>Eukaryota</taxon>
        <taxon>Fungi</taxon>
        <taxon>Dikarya</taxon>
        <taxon>Basidiomycota</taxon>
        <taxon>Agaricomycotina</taxon>
        <taxon>Agaricomycetes</taxon>
        <taxon>Agaricomycetidae</taxon>
        <taxon>Agaricales</taxon>
        <taxon>Fistulinaceae</taxon>
        <taxon>Fistulina</taxon>
    </lineage>
</organism>
<dbReference type="Proteomes" id="UP000054144">
    <property type="component" value="Unassembled WGS sequence"/>
</dbReference>
<gene>
    <name evidence="2" type="ORF">FISHEDRAFT_59562</name>
</gene>
<protein>
    <recommendedName>
        <fullName evidence="4">Pal1-domain-containing protein</fullName>
    </recommendedName>
</protein>